<dbReference type="Proteomes" id="UP000327157">
    <property type="component" value="Chromosome 11"/>
</dbReference>
<gene>
    <name evidence="1" type="ORF">D8674_006755</name>
</gene>
<dbReference type="EMBL" id="SMOL01000559">
    <property type="protein sequence ID" value="KAB2607038.1"/>
    <property type="molecule type" value="Genomic_DNA"/>
</dbReference>
<evidence type="ECO:0000313" key="1">
    <source>
        <dbReference type="EMBL" id="KAB2607038.1"/>
    </source>
</evidence>
<dbReference type="AlphaFoldDB" id="A0A5N5FV55"/>
<keyword evidence="2" id="KW-1185">Reference proteome</keyword>
<protein>
    <submittedName>
        <fullName evidence="1">U-box domain-containing protein 16</fullName>
    </submittedName>
</protein>
<name>A0A5N5FV55_9ROSA</name>
<sequence length="82" mass="8587">MQALSMGLHIAQALQPDPPPLLPPSLPRNLIPQSVSILFEDIIRSSTAVFSHSAILCSRGSKPVLKTPPTATGCGSSSRPSI</sequence>
<evidence type="ECO:0000313" key="2">
    <source>
        <dbReference type="Proteomes" id="UP000327157"/>
    </source>
</evidence>
<accession>A0A5N5FV55</accession>
<proteinExistence type="predicted"/>
<organism evidence="1 2">
    <name type="scientific">Pyrus ussuriensis x Pyrus communis</name>
    <dbReference type="NCBI Taxonomy" id="2448454"/>
    <lineage>
        <taxon>Eukaryota</taxon>
        <taxon>Viridiplantae</taxon>
        <taxon>Streptophyta</taxon>
        <taxon>Embryophyta</taxon>
        <taxon>Tracheophyta</taxon>
        <taxon>Spermatophyta</taxon>
        <taxon>Magnoliopsida</taxon>
        <taxon>eudicotyledons</taxon>
        <taxon>Gunneridae</taxon>
        <taxon>Pentapetalae</taxon>
        <taxon>rosids</taxon>
        <taxon>fabids</taxon>
        <taxon>Rosales</taxon>
        <taxon>Rosaceae</taxon>
        <taxon>Amygdaloideae</taxon>
        <taxon>Maleae</taxon>
        <taxon>Pyrus</taxon>
    </lineage>
</organism>
<reference evidence="1 2" key="3">
    <citation type="submission" date="2019-11" db="EMBL/GenBank/DDBJ databases">
        <title>A de novo genome assembly of a pear dwarfing rootstock.</title>
        <authorList>
            <person name="Wang F."/>
            <person name="Wang J."/>
            <person name="Li S."/>
            <person name="Zhang Y."/>
            <person name="Fang M."/>
            <person name="Ma L."/>
            <person name="Zhao Y."/>
            <person name="Jiang S."/>
        </authorList>
    </citation>
    <scope>NUCLEOTIDE SEQUENCE [LARGE SCALE GENOMIC DNA]</scope>
    <source>
        <strain evidence="1">S2</strain>
        <tissue evidence="1">Leaf</tissue>
    </source>
</reference>
<comment type="caution">
    <text evidence="1">The sequence shown here is derived from an EMBL/GenBank/DDBJ whole genome shotgun (WGS) entry which is preliminary data.</text>
</comment>
<reference evidence="2" key="2">
    <citation type="submission" date="2019-10" db="EMBL/GenBank/DDBJ databases">
        <title>A de novo genome assembly of a pear dwarfing rootstock.</title>
        <authorList>
            <person name="Wang F."/>
            <person name="Wang J."/>
            <person name="Li S."/>
            <person name="Zhang Y."/>
            <person name="Fang M."/>
            <person name="Ma L."/>
            <person name="Zhao Y."/>
            <person name="Jiang S."/>
        </authorList>
    </citation>
    <scope>NUCLEOTIDE SEQUENCE [LARGE SCALE GENOMIC DNA]</scope>
</reference>
<reference evidence="1 2" key="1">
    <citation type="submission" date="2019-09" db="EMBL/GenBank/DDBJ databases">
        <authorList>
            <person name="Ou C."/>
        </authorList>
    </citation>
    <scope>NUCLEOTIDE SEQUENCE [LARGE SCALE GENOMIC DNA]</scope>
    <source>
        <strain evidence="1">S2</strain>
        <tissue evidence="1">Leaf</tissue>
    </source>
</reference>